<proteinExistence type="predicted"/>
<reference evidence="7 8" key="2">
    <citation type="journal article" date="2019" name="G3 (Bethesda)">
        <title>Hybrid Assembly of the Genome of the Entomopathogenic Nematode Steinernema carpocapsae Identifies the X-Chromosome.</title>
        <authorList>
            <person name="Serra L."/>
            <person name="Macchietto M."/>
            <person name="Macias-Munoz A."/>
            <person name="McGill C.J."/>
            <person name="Rodriguez I.M."/>
            <person name="Rodriguez B."/>
            <person name="Murad R."/>
            <person name="Mortazavi A."/>
        </authorList>
    </citation>
    <scope>NUCLEOTIDE SEQUENCE [LARGE SCALE GENOMIC DNA]</scope>
    <source>
        <strain evidence="7 8">ALL</strain>
    </source>
</reference>
<accession>A0A4U5MET3</accession>
<dbReference type="EMBL" id="AZBU02000008">
    <property type="protein sequence ID" value="TKR67403.1"/>
    <property type="molecule type" value="Genomic_DNA"/>
</dbReference>
<dbReference type="InterPro" id="IPR008271">
    <property type="entry name" value="Ser/Thr_kinase_AS"/>
</dbReference>
<keyword evidence="3" id="KW-0547">Nucleotide-binding</keyword>
<reference evidence="7 8" key="1">
    <citation type="journal article" date="2015" name="Genome Biol.">
        <title>Comparative genomics of Steinernema reveals deeply conserved gene regulatory networks.</title>
        <authorList>
            <person name="Dillman A.R."/>
            <person name="Macchietto M."/>
            <person name="Porter C.F."/>
            <person name="Rogers A."/>
            <person name="Williams B."/>
            <person name="Antoshechkin I."/>
            <person name="Lee M.M."/>
            <person name="Goodwin Z."/>
            <person name="Lu X."/>
            <person name="Lewis E.E."/>
            <person name="Goodrich-Blair H."/>
            <person name="Stock S.P."/>
            <person name="Adams B.J."/>
            <person name="Sternberg P.W."/>
            <person name="Mortazavi A."/>
        </authorList>
    </citation>
    <scope>NUCLEOTIDE SEQUENCE [LARGE SCALE GENOMIC DNA]</scope>
    <source>
        <strain evidence="7 8">ALL</strain>
    </source>
</reference>
<keyword evidence="4" id="KW-0418">Kinase</keyword>
<dbReference type="Proteomes" id="UP000298663">
    <property type="component" value="Unassembled WGS sequence"/>
</dbReference>
<evidence type="ECO:0000313" key="8">
    <source>
        <dbReference type="Proteomes" id="UP000298663"/>
    </source>
</evidence>
<evidence type="ECO:0000256" key="2">
    <source>
        <dbReference type="ARBA" id="ARBA00022679"/>
    </source>
</evidence>
<dbReference type="PANTHER" id="PTHR22974">
    <property type="entry name" value="MIXED LINEAGE PROTEIN KINASE"/>
    <property type="match status" value="1"/>
</dbReference>
<feature type="domain" description="Protein kinase" evidence="6">
    <location>
        <begin position="1"/>
        <end position="183"/>
    </location>
</feature>
<keyword evidence="8" id="KW-1185">Reference proteome</keyword>
<evidence type="ECO:0000259" key="6">
    <source>
        <dbReference type="PROSITE" id="PS50011"/>
    </source>
</evidence>
<protein>
    <recommendedName>
        <fullName evidence="6">Protein kinase domain-containing protein</fullName>
    </recommendedName>
</protein>
<gene>
    <name evidence="7" type="ORF">L596_023560</name>
</gene>
<keyword evidence="1" id="KW-0723">Serine/threonine-protein kinase</keyword>
<organism evidence="7 8">
    <name type="scientific">Steinernema carpocapsae</name>
    <name type="common">Entomopathogenic nematode</name>
    <dbReference type="NCBI Taxonomy" id="34508"/>
    <lineage>
        <taxon>Eukaryota</taxon>
        <taxon>Metazoa</taxon>
        <taxon>Ecdysozoa</taxon>
        <taxon>Nematoda</taxon>
        <taxon>Chromadorea</taxon>
        <taxon>Rhabditida</taxon>
        <taxon>Tylenchina</taxon>
        <taxon>Panagrolaimomorpha</taxon>
        <taxon>Strongyloidoidea</taxon>
        <taxon>Steinernematidae</taxon>
        <taxon>Steinernema</taxon>
    </lineage>
</organism>
<dbReference type="SMART" id="SM00220">
    <property type="entry name" value="S_TKc"/>
    <property type="match status" value="1"/>
</dbReference>
<dbReference type="PROSITE" id="PS50011">
    <property type="entry name" value="PROTEIN_KINASE_DOM"/>
    <property type="match status" value="1"/>
</dbReference>
<evidence type="ECO:0000256" key="4">
    <source>
        <dbReference type="ARBA" id="ARBA00022777"/>
    </source>
</evidence>
<dbReference type="PANTHER" id="PTHR22974:SF23">
    <property type="entry name" value="TOUSLED-LIKE KINASE, ISOFORM G"/>
    <property type="match status" value="1"/>
</dbReference>
<dbReference type="Gene3D" id="1.10.510.10">
    <property type="entry name" value="Transferase(Phosphotransferase) domain 1"/>
    <property type="match status" value="1"/>
</dbReference>
<dbReference type="STRING" id="34508.A0A4U5MET3"/>
<name>A0A4U5MET3_STECR</name>
<evidence type="ECO:0000313" key="7">
    <source>
        <dbReference type="EMBL" id="TKR67403.1"/>
    </source>
</evidence>
<dbReference type="GO" id="GO:0005524">
    <property type="term" value="F:ATP binding"/>
    <property type="evidence" value="ECO:0007669"/>
    <property type="project" value="UniProtKB-KW"/>
</dbReference>
<evidence type="ECO:0000256" key="5">
    <source>
        <dbReference type="ARBA" id="ARBA00022840"/>
    </source>
</evidence>
<dbReference type="GO" id="GO:0005634">
    <property type="term" value="C:nucleus"/>
    <property type="evidence" value="ECO:0007669"/>
    <property type="project" value="TreeGrafter"/>
</dbReference>
<comment type="caution">
    <text evidence="7">The sequence shown here is derived from an EMBL/GenBank/DDBJ whole genome shotgun (WGS) entry which is preliminary data.</text>
</comment>
<dbReference type="InterPro" id="IPR011009">
    <property type="entry name" value="Kinase-like_dom_sf"/>
</dbReference>
<dbReference type="GO" id="GO:0007059">
    <property type="term" value="P:chromosome segregation"/>
    <property type="evidence" value="ECO:0007669"/>
    <property type="project" value="TreeGrafter"/>
</dbReference>
<dbReference type="AlphaFoldDB" id="A0A4U5MET3"/>
<keyword evidence="2" id="KW-0808">Transferase</keyword>
<keyword evidence="5" id="KW-0067">ATP-binding</keyword>
<sequence>MKQHTLTEVQARSVIQQVLSALRYLSELQPPVIHYDLKPANILLVKENTLEVKITDFGLSKKMENPDSQGGIELTSPGAGTMWYLPPECFPEGPGGIIPTICSKVDVWSLGVVFYQILYGKKPFGHEESQKSIYQNKTISKSELVFPAKPSVSAHAQSFIKRCLQRKREERADFKELSDHPLFGTLRKREESNS</sequence>
<dbReference type="GO" id="GO:0035556">
    <property type="term" value="P:intracellular signal transduction"/>
    <property type="evidence" value="ECO:0007669"/>
    <property type="project" value="TreeGrafter"/>
</dbReference>
<dbReference type="OrthoDB" id="346907at2759"/>
<dbReference type="InterPro" id="IPR000719">
    <property type="entry name" value="Prot_kinase_dom"/>
</dbReference>
<evidence type="ECO:0000256" key="1">
    <source>
        <dbReference type="ARBA" id="ARBA00022527"/>
    </source>
</evidence>
<dbReference type="Pfam" id="PF00069">
    <property type="entry name" value="Pkinase"/>
    <property type="match status" value="1"/>
</dbReference>
<evidence type="ECO:0000256" key="3">
    <source>
        <dbReference type="ARBA" id="ARBA00022741"/>
    </source>
</evidence>
<dbReference type="PROSITE" id="PS00108">
    <property type="entry name" value="PROTEIN_KINASE_ST"/>
    <property type="match status" value="1"/>
</dbReference>
<dbReference type="SUPFAM" id="SSF56112">
    <property type="entry name" value="Protein kinase-like (PK-like)"/>
    <property type="match status" value="1"/>
</dbReference>
<dbReference type="GO" id="GO:0004674">
    <property type="term" value="F:protein serine/threonine kinase activity"/>
    <property type="evidence" value="ECO:0007669"/>
    <property type="project" value="UniProtKB-KW"/>
</dbReference>